<dbReference type="PANTHER" id="PTHR45954">
    <property type="entry name" value="LD33695P"/>
    <property type="match status" value="1"/>
</dbReference>
<keyword evidence="7" id="KW-0677">Repeat</keyword>
<dbReference type="SMART" id="SM00390">
    <property type="entry name" value="GoLoco"/>
    <property type="match status" value="4"/>
</dbReference>
<evidence type="ECO:0000256" key="7">
    <source>
        <dbReference type="ARBA" id="ARBA00022737"/>
    </source>
</evidence>
<dbReference type="SUPFAM" id="SSF48452">
    <property type="entry name" value="TPR-like"/>
    <property type="match status" value="2"/>
</dbReference>
<keyword evidence="6" id="KW-0597">Phosphoprotein</keyword>
<feature type="region of interest" description="Disordered" evidence="11">
    <location>
        <begin position="593"/>
        <end position="613"/>
    </location>
</feature>
<dbReference type="FunFam" id="1.25.40.10:FF:000043">
    <property type="entry name" value="G-protein-signaling modulator 2 isoform X1"/>
    <property type="match status" value="1"/>
</dbReference>
<dbReference type="GO" id="GO:0001965">
    <property type="term" value="F:G-protein alpha-subunit binding"/>
    <property type="evidence" value="ECO:0007669"/>
    <property type="project" value="TreeGrafter"/>
</dbReference>
<comment type="similarity">
    <text evidence="3">Belongs to the GPSM family.</text>
</comment>
<dbReference type="GO" id="GO:0005938">
    <property type="term" value="C:cell cortex"/>
    <property type="evidence" value="ECO:0007669"/>
    <property type="project" value="TreeGrafter"/>
</dbReference>
<dbReference type="AlphaFoldDB" id="A0A8C2XT55"/>
<dbReference type="GO" id="GO:0005092">
    <property type="term" value="F:GDP-dissociation inhibitor activity"/>
    <property type="evidence" value="ECO:0007669"/>
    <property type="project" value="TreeGrafter"/>
</dbReference>
<reference evidence="12" key="2">
    <citation type="submission" date="2025-09" db="UniProtKB">
        <authorList>
            <consortium name="Ensembl"/>
        </authorList>
    </citation>
    <scope>IDENTIFICATION</scope>
</reference>
<keyword evidence="9" id="KW-0472">Membrane</keyword>
<feature type="region of interest" description="Disordered" evidence="11">
    <location>
        <begin position="490"/>
        <end position="518"/>
    </location>
</feature>
<evidence type="ECO:0000256" key="1">
    <source>
        <dbReference type="ARBA" id="ARBA00004236"/>
    </source>
</evidence>
<dbReference type="Pfam" id="PF02188">
    <property type="entry name" value="GoLoco"/>
    <property type="match status" value="4"/>
</dbReference>
<keyword evidence="4" id="KW-1003">Cell membrane</keyword>
<feature type="region of interest" description="Disordered" evidence="11">
    <location>
        <begin position="626"/>
        <end position="659"/>
    </location>
</feature>
<dbReference type="FunFam" id="1.25.40.10:FF:002932">
    <property type="entry name" value="Adenylate kinase isoenzyme 1"/>
    <property type="match status" value="1"/>
</dbReference>
<evidence type="ECO:0000256" key="2">
    <source>
        <dbReference type="ARBA" id="ARBA00004496"/>
    </source>
</evidence>
<dbReference type="InterPro" id="IPR052386">
    <property type="entry name" value="GPSM"/>
</dbReference>
<dbReference type="Gene3D" id="1.25.40.10">
    <property type="entry name" value="Tetratricopeptide repeat domain"/>
    <property type="match status" value="3"/>
</dbReference>
<feature type="compositionally biased region" description="Acidic residues" evidence="11">
    <location>
        <begin position="637"/>
        <end position="649"/>
    </location>
</feature>
<evidence type="ECO:0000256" key="6">
    <source>
        <dbReference type="ARBA" id="ARBA00022553"/>
    </source>
</evidence>
<dbReference type="InterPro" id="IPR011990">
    <property type="entry name" value="TPR-like_helical_dom_sf"/>
</dbReference>
<dbReference type="Pfam" id="PF13374">
    <property type="entry name" value="TPR_10"/>
    <property type="match status" value="1"/>
</dbReference>
<feature type="repeat" description="TPR" evidence="10">
    <location>
        <begin position="237"/>
        <end position="270"/>
    </location>
</feature>
<reference evidence="12" key="1">
    <citation type="submission" date="2025-08" db="UniProtKB">
        <authorList>
            <consortium name="Ensembl"/>
        </authorList>
    </citation>
    <scope>IDENTIFICATION</scope>
</reference>
<keyword evidence="13" id="KW-1185">Reference proteome</keyword>
<dbReference type="Proteomes" id="UP000694565">
    <property type="component" value="Unplaced"/>
</dbReference>
<name>A0A8C2XT55_CYCLU</name>
<dbReference type="Pfam" id="PF13424">
    <property type="entry name" value="TPR_12"/>
    <property type="match status" value="3"/>
</dbReference>
<protein>
    <submittedName>
        <fullName evidence="12">G protein signaling modulator 1b</fullName>
    </submittedName>
</protein>
<dbReference type="GO" id="GO:0000132">
    <property type="term" value="P:establishment of mitotic spindle orientation"/>
    <property type="evidence" value="ECO:0007669"/>
    <property type="project" value="TreeGrafter"/>
</dbReference>
<evidence type="ECO:0000256" key="3">
    <source>
        <dbReference type="ARBA" id="ARBA00006600"/>
    </source>
</evidence>
<proteinExistence type="inferred from homology"/>
<comment type="subcellular location">
    <subcellularLocation>
        <location evidence="1">Cell membrane</location>
    </subcellularLocation>
    <subcellularLocation>
        <location evidence="2">Cytoplasm</location>
    </subcellularLocation>
</comment>
<evidence type="ECO:0000256" key="11">
    <source>
        <dbReference type="SAM" id="MobiDB-lite"/>
    </source>
</evidence>
<dbReference type="PROSITE" id="PS50877">
    <property type="entry name" value="GOLOCO"/>
    <property type="match status" value="4"/>
</dbReference>
<evidence type="ECO:0000256" key="10">
    <source>
        <dbReference type="PROSITE-ProRule" id="PRU00339"/>
    </source>
</evidence>
<sequence>MLMFSVFPSLYVLRMEASCLELALEGERLCKAGDFKGGTAFFEAAVQVGTEDLKTLSAIYSQLGNAYFYLKEYGKALEYHKHDLTLARTIGDRIGEGKASGNLGNTLKVLGRFDEAVVCCQRHLDISQEQGDKVGEARALYNIGNVFHAQGKQQLWGCTQDPGDLPLDVRDTLQRATGFYEMNLCLVKELGDRAAQGRAYGNLGNTHYLLGNFVEAIKFHRQRLSIAKEFGDKAAERRAYSNLGNALIFLGQFNTATEYYRKTLQLSRQLRDQVMEAQACYSLGNTYTLLQQYERAIDYHLKHLYIAQELTDRVGEGRACWSLGNAYVSLQNHKQALHYARKHLDISKEIGDRNGELTARMNVEQLMEVLGVNESDLSPSSSEFEMQGNSTRARPKFTKRNSMDSVELWKYSSDKVNISLTFHSIGTCACECGPHTPLPKGLSIPLSQYVLLLQNGESQDLERMPRRSKSQLSQPDCFFDLLSKFQSSRMDDQRCHLDEPQNGDDGEGAANSVPSLNEILDPGITTSPQTEELFDLIASSQSRRLDDQRVNVGNLPGLRITHNNLGHLVGEGDHQEPSDDFFNMLIKCQSSRIDDQRCSPPEAGPHAPTVPDEDFFSLIQRVQAKRMDEQRVQLPSDDQDDQDDPDSPDPEPPGGFSII</sequence>
<evidence type="ECO:0000256" key="8">
    <source>
        <dbReference type="ARBA" id="ARBA00022803"/>
    </source>
</evidence>
<keyword evidence="5" id="KW-0963">Cytoplasm</keyword>
<evidence type="ECO:0000313" key="12">
    <source>
        <dbReference type="Ensembl" id="ENSCLMP00005022534.1"/>
    </source>
</evidence>
<organism evidence="12 13">
    <name type="scientific">Cyclopterus lumpus</name>
    <name type="common">Lumpsucker</name>
    <dbReference type="NCBI Taxonomy" id="8103"/>
    <lineage>
        <taxon>Eukaryota</taxon>
        <taxon>Metazoa</taxon>
        <taxon>Chordata</taxon>
        <taxon>Craniata</taxon>
        <taxon>Vertebrata</taxon>
        <taxon>Euteleostomi</taxon>
        <taxon>Actinopterygii</taxon>
        <taxon>Neopterygii</taxon>
        <taxon>Teleostei</taxon>
        <taxon>Neoteleostei</taxon>
        <taxon>Acanthomorphata</taxon>
        <taxon>Eupercaria</taxon>
        <taxon>Perciformes</taxon>
        <taxon>Cottioidei</taxon>
        <taxon>Cottales</taxon>
        <taxon>Cyclopteridae</taxon>
        <taxon>Cyclopterus</taxon>
    </lineage>
</organism>
<evidence type="ECO:0000256" key="4">
    <source>
        <dbReference type="ARBA" id="ARBA00022475"/>
    </source>
</evidence>
<dbReference type="PANTHER" id="PTHR45954:SF2">
    <property type="entry name" value="G-PROTEIN-SIGNALING MODULATOR 1"/>
    <property type="match status" value="1"/>
</dbReference>
<accession>A0A8C2XT55</accession>
<dbReference type="SMART" id="SM00028">
    <property type="entry name" value="TPR"/>
    <property type="match status" value="6"/>
</dbReference>
<feature type="compositionally biased region" description="Basic and acidic residues" evidence="11">
    <location>
        <begin position="490"/>
        <end position="499"/>
    </location>
</feature>
<evidence type="ECO:0000256" key="9">
    <source>
        <dbReference type="ARBA" id="ARBA00023136"/>
    </source>
</evidence>
<dbReference type="PROSITE" id="PS50005">
    <property type="entry name" value="TPR"/>
    <property type="match status" value="2"/>
</dbReference>
<dbReference type="Ensembl" id="ENSCLMT00005023614.1">
    <property type="protein sequence ID" value="ENSCLMP00005022534.1"/>
    <property type="gene ID" value="ENSCLMG00005010916.1"/>
</dbReference>
<evidence type="ECO:0000313" key="13">
    <source>
        <dbReference type="Proteomes" id="UP000694565"/>
    </source>
</evidence>
<evidence type="ECO:0000256" key="5">
    <source>
        <dbReference type="ARBA" id="ARBA00022490"/>
    </source>
</evidence>
<dbReference type="InterPro" id="IPR019734">
    <property type="entry name" value="TPR_rpt"/>
</dbReference>
<gene>
    <name evidence="12" type="primary">gpsm1b</name>
</gene>
<feature type="repeat" description="TPR" evidence="10">
    <location>
        <begin position="57"/>
        <end position="90"/>
    </location>
</feature>
<dbReference type="GO" id="GO:0005886">
    <property type="term" value="C:plasma membrane"/>
    <property type="evidence" value="ECO:0007669"/>
    <property type="project" value="UniProtKB-SubCell"/>
</dbReference>
<dbReference type="GeneTree" id="ENSGT00940000154667"/>
<dbReference type="InterPro" id="IPR003109">
    <property type="entry name" value="GoLoco_motif"/>
</dbReference>
<keyword evidence="8 10" id="KW-0802">TPR repeat</keyword>